<reference evidence="1" key="1">
    <citation type="submission" date="2021-01" db="UniProtKB">
        <authorList>
            <consortium name="EnsemblPlants"/>
        </authorList>
    </citation>
    <scope>IDENTIFICATION</scope>
</reference>
<evidence type="ECO:0000313" key="1">
    <source>
        <dbReference type="EnsemblPlants" id="Kaladp0011s0532.1.v1.1.CDS.1"/>
    </source>
</evidence>
<name>A0A7N0RHT1_KALFE</name>
<organism evidence="1 2">
    <name type="scientific">Kalanchoe fedtschenkoi</name>
    <name type="common">Lavender scallops</name>
    <name type="synonym">South American air plant</name>
    <dbReference type="NCBI Taxonomy" id="63787"/>
    <lineage>
        <taxon>Eukaryota</taxon>
        <taxon>Viridiplantae</taxon>
        <taxon>Streptophyta</taxon>
        <taxon>Embryophyta</taxon>
        <taxon>Tracheophyta</taxon>
        <taxon>Spermatophyta</taxon>
        <taxon>Magnoliopsida</taxon>
        <taxon>eudicotyledons</taxon>
        <taxon>Gunneridae</taxon>
        <taxon>Pentapetalae</taxon>
        <taxon>Saxifragales</taxon>
        <taxon>Crassulaceae</taxon>
        <taxon>Kalanchoe</taxon>
    </lineage>
</organism>
<evidence type="ECO:0000313" key="2">
    <source>
        <dbReference type="Proteomes" id="UP000594263"/>
    </source>
</evidence>
<keyword evidence="2" id="KW-1185">Reference proteome</keyword>
<dbReference type="EnsemblPlants" id="Kaladp0011s0532.1.v1.1">
    <property type="protein sequence ID" value="Kaladp0011s0532.1.v1.1.CDS.1"/>
    <property type="gene ID" value="Kaladp0011s0532.v1.1"/>
</dbReference>
<dbReference type="Gramene" id="Kaladp0011s0532.1.v1.1">
    <property type="protein sequence ID" value="Kaladp0011s0532.1.v1.1.CDS.1"/>
    <property type="gene ID" value="Kaladp0011s0532.v1.1"/>
</dbReference>
<proteinExistence type="predicted"/>
<dbReference type="Proteomes" id="UP000594263">
    <property type="component" value="Unplaced"/>
</dbReference>
<dbReference type="AlphaFoldDB" id="A0A7N0RHT1"/>
<protein>
    <submittedName>
        <fullName evidence="1">Uncharacterized protein</fullName>
    </submittedName>
</protein>
<accession>A0A7N0RHT1</accession>
<sequence length="79" mass="8756">MPVPVPQNPKQSLSPLCAPPSISSIGRNNSSMVKTMVKTTDEIIRQLQSGNGFCQFYPFVVFTQKTVHHPKLKIRFGGL</sequence>